<name>A0A432ZY23_9FUNG</name>
<dbReference type="OrthoDB" id="415023at2759"/>
<dbReference type="PANTHER" id="PTHR12419:SF7">
    <property type="entry name" value="OTU DOMAIN-CONTAINING PROTEIN 3"/>
    <property type="match status" value="1"/>
</dbReference>
<dbReference type="SUPFAM" id="SSF54001">
    <property type="entry name" value="Cysteine proteinases"/>
    <property type="match status" value="1"/>
</dbReference>
<protein>
    <recommendedName>
        <fullName evidence="2">OTU domain-containing protein</fullName>
    </recommendedName>
</protein>
<accession>A0A432ZY23</accession>
<dbReference type="Proteomes" id="UP000268093">
    <property type="component" value="Unassembled WGS sequence"/>
</dbReference>
<feature type="domain" description="OTU" evidence="2">
    <location>
        <begin position="103"/>
        <end position="196"/>
    </location>
</feature>
<dbReference type="InterPro" id="IPR050704">
    <property type="entry name" value="Peptidase_C85-like"/>
</dbReference>
<dbReference type="CDD" id="cd22756">
    <property type="entry name" value="OTU_OTUD3-like"/>
    <property type="match status" value="1"/>
</dbReference>
<comment type="caution">
    <text evidence="3">The sequence shown here is derived from an EMBL/GenBank/DDBJ whole genome shotgun (WGS) entry which is preliminary data.</text>
</comment>
<feature type="region of interest" description="Disordered" evidence="1">
    <location>
        <begin position="1"/>
        <end position="72"/>
    </location>
</feature>
<sequence>MAKGKKKQKQENKNRGASCASTNVPPPQSLLTEPHTLHRPFSTRQEGQAAKRHCREGERSHRETPQSCACSLTPLSPKQHDLSGGDDDFSAREFTHQLRQLGLYAKVIAGDGNCLFRALSDQQYGIDTNHAALRQRVCDHLEGNRADYEAFVEDDRSFDAHLAVMRTSGTYAGNMELVAYARMAGVDIKVYQPGYV</sequence>
<dbReference type="AlphaFoldDB" id="A0A432ZY23"/>
<reference evidence="3 4" key="1">
    <citation type="journal article" date="2018" name="New Phytol.">
        <title>Phylogenomics of Endogonaceae and evolution of mycorrhizas within Mucoromycota.</title>
        <authorList>
            <person name="Chang Y."/>
            <person name="Desiro A."/>
            <person name="Na H."/>
            <person name="Sandor L."/>
            <person name="Lipzen A."/>
            <person name="Clum A."/>
            <person name="Barry K."/>
            <person name="Grigoriev I.V."/>
            <person name="Martin F.M."/>
            <person name="Stajich J.E."/>
            <person name="Smith M.E."/>
            <person name="Bonito G."/>
            <person name="Spatafora J.W."/>
        </authorList>
    </citation>
    <scope>NUCLEOTIDE SEQUENCE [LARGE SCALE GENOMIC DNA]</scope>
    <source>
        <strain evidence="3 4">GMNB39</strain>
    </source>
</reference>
<dbReference type="InterPro" id="IPR003323">
    <property type="entry name" value="OTU_dom"/>
</dbReference>
<evidence type="ECO:0000313" key="4">
    <source>
        <dbReference type="Proteomes" id="UP000268093"/>
    </source>
</evidence>
<dbReference type="GO" id="GO:0016579">
    <property type="term" value="P:protein deubiquitination"/>
    <property type="evidence" value="ECO:0007669"/>
    <property type="project" value="TreeGrafter"/>
</dbReference>
<organism evidence="3 4">
    <name type="scientific">Jimgerdemannia flammicorona</name>
    <dbReference type="NCBI Taxonomy" id="994334"/>
    <lineage>
        <taxon>Eukaryota</taxon>
        <taxon>Fungi</taxon>
        <taxon>Fungi incertae sedis</taxon>
        <taxon>Mucoromycota</taxon>
        <taxon>Mucoromycotina</taxon>
        <taxon>Endogonomycetes</taxon>
        <taxon>Endogonales</taxon>
        <taxon>Endogonaceae</taxon>
        <taxon>Jimgerdemannia</taxon>
    </lineage>
</organism>
<dbReference type="InterPro" id="IPR038765">
    <property type="entry name" value="Papain-like_cys_pep_sf"/>
</dbReference>
<evidence type="ECO:0000259" key="2">
    <source>
        <dbReference type="PROSITE" id="PS50802"/>
    </source>
</evidence>
<dbReference type="Pfam" id="PF02338">
    <property type="entry name" value="OTU"/>
    <property type="match status" value="1"/>
</dbReference>
<dbReference type="PANTHER" id="PTHR12419">
    <property type="entry name" value="OTU DOMAIN CONTAINING PROTEIN"/>
    <property type="match status" value="1"/>
</dbReference>
<proteinExistence type="predicted"/>
<dbReference type="EMBL" id="RBNI01030662">
    <property type="protein sequence ID" value="RUO95397.1"/>
    <property type="molecule type" value="Genomic_DNA"/>
</dbReference>
<evidence type="ECO:0000313" key="3">
    <source>
        <dbReference type="EMBL" id="RUO95397.1"/>
    </source>
</evidence>
<dbReference type="GO" id="GO:0004843">
    <property type="term" value="F:cysteine-type deubiquitinase activity"/>
    <property type="evidence" value="ECO:0007669"/>
    <property type="project" value="TreeGrafter"/>
</dbReference>
<dbReference type="Gene3D" id="3.90.70.80">
    <property type="match status" value="1"/>
</dbReference>
<evidence type="ECO:0000256" key="1">
    <source>
        <dbReference type="SAM" id="MobiDB-lite"/>
    </source>
</evidence>
<keyword evidence="4" id="KW-1185">Reference proteome</keyword>
<gene>
    <name evidence="3" type="ORF">BC936DRAFT_144158</name>
</gene>
<dbReference type="PROSITE" id="PS50802">
    <property type="entry name" value="OTU"/>
    <property type="match status" value="1"/>
</dbReference>
<feature type="compositionally biased region" description="Basic and acidic residues" evidence="1">
    <location>
        <begin position="55"/>
        <end position="64"/>
    </location>
</feature>